<proteinExistence type="inferred from homology"/>
<dbReference type="EMBL" id="MHHY01000009">
    <property type="protein sequence ID" value="OGY40235.1"/>
    <property type="molecule type" value="Genomic_DNA"/>
</dbReference>
<evidence type="ECO:0000313" key="6">
    <source>
        <dbReference type="EMBL" id="OGY40235.1"/>
    </source>
</evidence>
<dbReference type="Gene3D" id="3.90.20.20">
    <property type="match status" value="1"/>
</dbReference>
<evidence type="ECO:0000256" key="3">
    <source>
        <dbReference type="HAMAP-Rule" id="MF_01151"/>
    </source>
</evidence>
<evidence type="ECO:0000256" key="5">
    <source>
        <dbReference type="RuleBase" id="RU004478"/>
    </source>
</evidence>
<dbReference type="GO" id="GO:0005737">
    <property type="term" value="C:cytoplasm"/>
    <property type="evidence" value="ECO:0007669"/>
    <property type="project" value="UniProtKB-SubCell"/>
</dbReference>
<dbReference type="PRINTS" id="PR00773">
    <property type="entry name" value="GRPEPROTEIN"/>
</dbReference>
<dbReference type="Gene3D" id="2.30.22.10">
    <property type="entry name" value="Head domain of nucleotide exchange factor GrpE"/>
    <property type="match status" value="1"/>
</dbReference>
<dbReference type="SUPFAM" id="SSF51064">
    <property type="entry name" value="Head domain of nucleotide exchange factor GrpE"/>
    <property type="match status" value="1"/>
</dbReference>
<dbReference type="GO" id="GO:0051082">
    <property type="term" value="F:unfolded protein binding"/>
    <property type="evidence" value="ECO:0007669"/>
    <property type="project" value="TreeGrafter"/>
</dbReference>
<dbReference type="InterPro" id="IPR013805">
    <property type="entry name" value="GrpE_CC"/>
</dbReference>
<dbReference type="PROSITE" id="PS01071">
    <property type="entry name" value="GRPE"/>
    <property type="match status" value="1"/>
</dbReference>
<comment type="subunit">
    <text evidence="3">Homodimer.</text>
</comment>
<comment type="caution">
    <text evidence="6">The sequence shown here is derived from an EMBL/GenBank/DDBJ whole genome shotgun (WGS) entry which is preliminary data.</text>
</comment>
<comment type="similarity">
    <text evidence="1 3 5">Belongs to the GrpE family.</text>
</comment>
<comment type="function">
    <text evidence="3 4">Participates actively in the response to hyperosmotic and heat shock by preventing the aggregation of stress-denatured proteins, in association with DnaK and GrpE. It is the nucleotide exchange factor for DnaK and may function as a thermosensor. Unfolded proteins bind initially to DnaJ; upon interaction with the DnaJ-bound protein, DnaK hydrolyzes its bound ATP, resulting in the formation of a stable complex. GrpE releases ADP from DnaK; ATP binding to DnaK triggers the release of the substrate protein, thus completing the reaction cycle. Several rounds of ATP-dependent interactions between DnaJ, DnaK and GrpE are required for fully efficient folding.</text>
</comment>
<accession>A0A1G1XJC3</accession>
<dbReference type="PANTHER" id="PTHR21237:SF23">
    <property type="entry name" value="GRPE PROTEIN HOMOLOG, MITOCHONDRIAL"/>
    <property type="match status" value="1"/>
</dbReference>
<gene>
    <name evidence="3" type="primary">grpE</name>
    <name evidence="6" type="ORF">A2570_03045</name>
</gene>
<keyword evidence="2 3" id="KW-0143">Chaperone</keyword>
<dbReference type="AlphaFoldDB" id="A0A1G1XJC3"/>
<dbReference type="HAMAP" id="MF_01151">
    <property type="entry name" value="GrpE"/>
    <property type="match status" value="1"/>
</dbReference>
<dbReference type="GO" id="GO:0042803">
    <property type="term" value="F:protein homodimerization activity"/>
    <property type="evidence" value="ECO:0007669"/>
    <property type="project" value="InterPro"/>
</dbReference>
<dbReference type="Proteomes" id="UP000178570">
    <property type="component" value="Unassembled WGS sequence"/>
</dbReference>
<dbReference type="GO" id="GO:0051087">
    <property type="term" value="F:protein-folding chaperone binding"/>
    <property type="evidence" value="ECO:0007669"/>
    <property type="project" value="InterPro"/>
</dbReference>
<dbReference type="CDD" id="cd00446">
    <property type="entry name" value="GrpE"/>
    <property type="match status" value="1"/>
</dbReference>
<dbReference type="GO" id="GO:0000774">
    <property type="term" value="F:adenyl-nucleotide exchange factor activity"/>
    <property type="evidence" value="ECO:0007669"/>
    <property type="project" value="InterPro"/>
</dbReference>
<dbReference type="GO" id="GO:0006457">
    <property type="term" value="P:protein folding"/>
    <property type="evidence" value="ECO:0007669"/>
    <property type="project" value="InterPro"/>
</dbReference>
<keyword evidence="3 4" id="KW-0346">Stress response</keyword>
<organism evidence="6 7">
    <name type="scientific">Candidatus Brennerbacteria bacterium RIFOXYD1_FULL_41_16</name>
    <dbReference type="NCBI Taxonomy" id="1797529"/>
    <lineage>
        <taxon>Bacteria</taxon>
        <taxon>Candidatus Brenneribacteriota</taxon>
    </lineage>
</organism>
<dbReference type="PANTHER" id="PTHR21237">
    <property type="entry name" value="GRPE PROTEIN"/>
    <property type="match status" value="1"/>
</dbReference>
<evidence type="ECO:0000313" key="7">
    <source>
        <dbReference type="Proteomes" id="UP000178570"/>
    </source>
</evidence>
<evidence type="ECO:0000256" key="4">
    <source>
        <dbReference type="RuleBase" id="RU000639"/>
    </source>
</evidence>
<dbReference type="SUPFAM" id="SSF58014">
    <property type="entry name" value="Coiled-coil domain of nucleotide exchange factor GrpE"/>
    <property type="match status" value="1"/>
</dbReference>
<evidence type="ECO:0000256" key="1">
    <source>
        <dbReference type="ARBA" id="ARBA00009054"/>
    </source>
</evidence>
<dbReference type="Pfam" id="PF01025">
    <property type="entry name" value="GrpE"/>
    <property type="match status" value="1"/>
</dbReference>
<comment type="subcellular location">
    <subcellularLocation>
        <location evidence="3">Cytoplasm</location>
    </subcellularLocation>
</comment>
<dbReference type="STRING" id="1797529.A2570_03045"/>
<dbReference type="InterPro" id="IPR009012">
    <property type="entry name" value="GrpE_head"/>
</dbReference>
<dbReference type="InterPro" id="IPR000740">
    <property type="entry name" value="GrpE"/>
</dbReference>
<reference evidence="6 7" key="1">
    <citation type="journal article" date="2016" name="Nat. Commun.">
        <title>Thousands of microbial genomes shed light on interconnected biogeochemical processes in an aquifer system.</title>
        <authorList>
            <person name="Anantharaman K."/>
            <person name="Brown C.T."/>
            <person name="Hug L.A."/>
            <person name="Sharon I."/>
            <person name="Castelle C.J."/>
            <person name="Probst A.J."/>
            <person name="Thomas B.C."/>
            <person name="Singh A."/>
            <person name="Wilkins M.J."/>
            <person name="Karaoz U."/>
            <person name="Brodie E.L."/>
            <person name="Williams K.H."/>
            <person name="Hubbard S.S."/>
            <person name="Banfield J.F."/>
        </authorList>
    </citation>
    <scope>NUCLEOTIDE SEQUENCE [LARGE SCALE GENOMIC DNA]</scope>
</reference>
<keyword evidence="3" id="KW-0963">Cytoplasm</keyword>
<sequence>MSDKDENKKEETKEIELEKLVEERNDYLAGWQRSRADFLNYKKEETERLARTIQFANEDMIKDLIFVMDSFSLVENGLNLSTEGKDQLKPFLMVKAQLENTLKTRGLEKVKISVGDEFSPEVHEAIEMIDDSRASDSHKVIEVIADGYYLNGKLIRPAKVRVSK</sequence>
<protein>
    <recommendedName>
        <fullName evidence="3 4">Protein GrpE</fullName>
    </recommendedName>
    <alternativeName>
        <fullName evidence="3">HSP-70 cofactor</fullName>
    </alternativeName>
</protein>
<evidence type="ECO:0000256" key="2">
    <source>
        <dbReference type="ARBA" id="ARBA00023186"/>
    </source>
</evidence>
<name>A0A1G1XJC3_9BACT</name>